<dbReference type="GO" id="GO:0032006">
    <property type="term" value="P:regulation of TOR signaling"/>
    <property type="evidence" value="ECO:0007669"/>
    <property type="project" value="TreeGrafter"/>
</dbReference>
<dbReference type="GO" id="GO:0007229">
    <property type="term" value="P:integrin-mediated signaling pathway"/>
    <property type="evidence" value="ECO:0007669"/>
    <property type="project" value="UniProtKB-KW"/>
</dbReference>
<protein>
    <submittedName>
        <fullName evidence="1">Integrin-alpha FG-GAP repeat-containing protein 2</fullName>
    </submittedName>
</protein>
<dbReference type="OrthoDB" id="9996127at2759"/>
<organism evidence="1">
    <name type="scientific">Sipha flava</name>
    <name type="common">yellow sugarcane aphid</name>
    <dbReference type="NCBI Taxonomy" id="143950"/>
    <lineage>
        <taxon>Eukaryota</taxon>
        <taxon>Metazoa</taxon>
        <taxon>Ecdysozoa</taxon>
        <taxon>Arthropoda</taxon>
        <taxon>Hexapoda</taxon>
        <taxon>Insecta</taxon>
        <taxon>Pterygota</taxon>
        <taxon>Neoptera</taxon>
        <taxon>Paraneoptera</taxon>
        <taxon>Hemiptera</taxon>
        <taxon>Sternorrhyncha</taxon>
        <taxon>Aphidomorpha</taxon>
        <taxon>Aphidoidea</taxon>
        <taxon>Aphididae</taxon>
        <taxon>Sipha</taxon>
    </lineage>
</organism>
<dbReference type="EMBL" id="GGMS01004153">
    <property type="protein sequence ID" value="MBY73356.1"/>
    <property type="molecule type" value="Transcribed_RNA"/>
</dbReference>
<dbReference type="InterPro" id="IPR031793">
    <property type="entry name" value="KICSTOR_ITFG2"/>
</dbReference>
<dbReference type="PANTHER" id="PTHR16317">
    <property type="entry name" value="INTEGRIN ALPHA REPEAT DOMAIN-CONTAINING"/>
    <property type="match status" value="1"/>
</dbReference>
<accession>A0A2S2Q6I7</accession>
<sequence length="407" mass="45570">MNIATFVDHFDFELPGNVFKSAVALGDVDNDNDIELVVGNMEGDLYIFKGQRQIQKISGLGIITAIAIGDLMNCGSNTLIVISGDGWCHIYLCLKLSKSETTDECIVKLEPVHVQRIPANTKVLLLGDIDADGMLELIVGLTDRVIRSYRWSQSAAAGRLVPLHKWECGNQIGSIIMIKDINGRPCLLVSQPGVTALRIYCPIAFPELMFEKIIDYENEFNLELRNPSISSEMIGNIKIDKSKDDVNDINDNFYAIATSDGLLMLAKQESIIWSKNIEHEVFYLNKLSITESGSDFLIACSWNGETFIIDQKKQVSTFKLGEPITAFCSGMYTARSNTKPVSCFVFITISHKVCIYFDMKLPNTCTESLTKCIENDNQLSKLINNYEGPLRKKLINTCLYRFIHNDS</sequence>
<gene>
    <name evidence="1" type="primary">Itfg2</name>
    <name evidence="1" type="ORF">g.40553</name>
</gene>
<dbReference type="PANTHER" id="PTHR16317:SF1">
    <property type="entry name" value="KICSTOR COMPLEX PROTEIN ITFG2"/>
    <property type="match status" value="1"/>
</dbReference>
<dbReference type="Pfam" id="PF15907">
    <property type="entry name" value="Itfg2"/>
    <property type="match status" value="1"/>
</dbReference>
<evidence type="ECO:0000313" key="1">
    <source>
        <dbReference type="EMBL" id="MBY73356.1"/>
    </source>
</evidence>
<reference evidence="1" key="1">
    <citation type="submission" date="2018-04" db="EMBL/GenBank/DDBJ databases">
        <title>Transcriptome assembly of Sipha flava.</title>
        <authorList>
            <person name="Scully E.D."/>
            <person name="Geib S.M."/>
            <person name="Palmer N.A."/>
            <person name="Koch K."/>
            <person name="Bradshaw J."/>
            <person name="Heng-Moss T."/>
            <person name="Sarath G."/>
        </authorList>
    </citation>
    <scope>NUCLEOTIDE SEQUENCE</scope>
</reference>
<keyword evidence="1" id="KW-0401">Integrin</keyword>
<dbReference type="InterPro" id="IPR028994">
    <property type="entry name" value="Integrin_alpha_N"/>
</dbReference>
<dbReference type="SUPFAM" id="SSF69318">
    <property type="entry name" value="Integrin alpha N-terminal domain"/>
    <property type="match status" value="1"/>
</dbReference>
<name>A0A2S2Q6I7_9HEMI</name>
<dbReference type="AlphaFoldDB" id="A0A2S2Q6I7"/>
<proteinExistence type="predicted"/>